<feature type="non-terminal residue" evidence="1">
    <location>
        <position position="24"/>
    </location>
</feature>
<name>A0A0F9NAR7_9ZZZZ</name>
<sequence>MMTDHPPVIALIVTYRRLQLALET</sequence>
<gene>
    <name evidence="1" type="ORF">LCGC14_1359740</name>
</gene>
<accession>A0A0F9NAR7</accession>
<proteinExistence type="predicted"/>
<evidence type="ECO:0000313" key="1">
    <source>
        <dbReference type="EMBL" id="KKM78467.1"/>
    </source>
</evidence>
<comment type="caution">
    <text evidence="1">The sequence shown here is derived from an EMBL/GenBank/DDBJ whole genome shotgun (WGS) entry which is preliminary data.</text>
</comment>
<reference evidence="1" key="1">
    <citation type="journal article" date="2015" name="Nature">
        <title>Complex archaea that bridge the gap between prokaryotes and eukaryotes.</title>
        <authorList>
            <person name="Spang A."/>
            <person name="Saw J.H."/>
            <person name="Jorgensen S.L."/>
            <person name="Zaremba-Niedzwiedzka K."/>
            <person name="Martijn J."/>
            <person name="Lind A.E."/>
            <person name="van Eijk R."/>
            <person name="Schleper C."/>
            <person name="Guy L."/>
            <person name="Ettema T.J."/>
        </authorList>
    </citation>
    <scope>NUCLEOTIDE SEQUENCE</scope>
</reference>
<protein>
    <submittedName>
        <fullName evidence="1">Uncharacterized protein</fullName>
    </submittedName>
</protein>
<dbReference type="EMBL" id="LAZR01008487">
    <property type="protein sequence ID" value="KKM78467.1"/>
    <property type="molecule type" value="Genomic_DNA"/>
</dbReference>
<dbReference type="AlphaFoldDB" id="A0A0F9NAR7"/>
<organism evidence="1">
    <name type="scientific">marine sediment metagenome</name>
    <dbReference type="NCBI Taxonomy" id="412755"/>
    <lineage>
        <taxon>unclassified sequences</taxon>
        <taxon>metagenomes</taxon>
        <taxon>ecological metagenomes</taxon>
    </lineage>
</organism>